<accession>D8Q397</accession>
<evidence type="ECO:0000313" key="2">
    <source>
        <dbReference type="EMBL" id="EFI98275.1"/>
    </source>
</evidence>
<dbReference type="OrthoDB" id="10385012at2759"/>
<dbReference type="RefSeq" id="XP_003033178.1">
    <property type="nucleotide sequence ID" value="XM_003033132.1"/>
</dbReference>
<dbReference type="VEuPathDB" id="FungiDB:SCHCODRAFT_02497053"/>
<proteinExistence type="predicted"/>
<gene>
    <name evidence="2" type="ORF">SCHCODRAFT_233996</name>
</gene>
<keyword evidence="3" id="KW-1185">Reference proteome</keyword>
<dbReference type="Proteomes" id="UP000007431">
    <property type="component" value="Unassembled WGS sequence"/>
</dbReference>
<dbReference type="HOGENOM" id="CLU_994519_0_0_1"/>
<feature type="region of interest" description="Disordered" evidence="1">
    <location>
        <begin position="116"/>
        <end position="138"/>
    </location>
</feature>
<dbReference type="KEGG" id="scm:SCHCO_02497053"/>
<dbReference type="InParanoid" id="D8Q397"/>
<feature type="region of interest" description="Disordered" evidence="1">
    <location>
        <begin position="185"/>
        <end position="229"/>
    </location>
</feature>
<feature type="region of interest" description="Disordered" evidence="1">
    <location>
        <begin position="249"/>
        <end position="280"/>
    </location>
</feature>
<evidence type="ECO:0000256" key="1">
    <source>
        <dbReference type="SAM" id="MobiDB-lite"/>
    </source>
</evidence>
<feature type="compositionally biased region" description="Polar residues" evidence="1">
    <location>
        <begin position="195"/>
        <end position="206"/>
    </location>
</feature>
<sequence length="280" mass="30292">MSSPPSSASSESPMPTAEHALHEAPSVCTIEQPAVGGKELDLLAFSSQLVVSLDDQELLERSIANPELMRAEAAALRALAASKTQMWPPDSLEPDYGLDEEYNGNVGQYDDLTIAEEPRTPERRGARKGRPRAPSLRSIEDDLALQMVVWMSAREGKQSLRQQAHDRLLLYGALSAMHGSAVSEASTRALASRPPQASASKPSTASLAGAPPKPSSHAPSESRSLTRKMKQRLRQLTSIRLHKLTSIDLQEPTIAPQKQRWRVGTVGGAAQANPAPQMRQ</sequence>
<dbReference type="EMBL" id="GL377305">
    <property type="protein sequence ID" value="EFI98275.1"/>
    <property type="molecule type" value="Genomic_DNA"/>
</dbReference>
<feature type="region of interest" description="Disordered" evidence="1">
    <location>
        <begin position="1"/>
        <end position="25"/>
    </location>
</feature>
<feature type="compositionally biased region" description="Low complexity" evidence="1">
    <location>
        <begin position="1"/>
        <end position="18"/>
    </location>
</feature>
<dbReference type="AlphaFoldDB" id="D8Q397"/>
<evidence type="ECO:0000313" key="3">
    <source>
        <dbReference type="Proteomes" id="UP000007431"/>
    </source>
</evidence>
<reference evidence="2 3" key="1">
    <citation type="journal article" date="2010" name="Nat. Biotechnol.">
        <title>Genome sequence of the model mushroom Schizophyllum commune.</title>
        <authorList>
            <person name="Ohm R.A."/>
            <person name="de Jong J.F."/>
            <person name="Lugones L.G."/>
            <person name="Aerts A."/>
            <person name="Kothe E."/>
            <person name="Stajich J.E."/>
            <person name="de Vries R.P."/>
            <person name="Record E."/>
            <person name="Levasseur A."/>
            <person name="Baker S.E."/>
            <person name="Bartholomew K.A."/>
            <person name="Coutinho P.M."/>
            <person name="Erdmann S."/>
            <person name="Fowler T.J."/>
            <person name="Gathman A.C."/>
            <person name="Lombard V."/>
            <person name="Henrissat B."/>
            <person name="Knabe N."/>
            <person name="Kuees U."/>
            <person name="Lilly W.W."/>
            <person name="Lindquist E."/>
            <person name="Lucas S."/>
            <person name="Magnuson J.K."/>
            <person name="Piumi F."/>
            <person name="Raudaskoski M."/>
            <person name="Salamov A."/>
            <person name="Schmutz J."/>
            <person name="Schwarze F.W.M.R."/>
            <person name="vanKuyk P.A."/>
            <person name="Horton J.S."/>
            <person name="Grigoriev I.V."/>
            <person name="Woesten H.A.B."/>
        </authorList>
    </citation>
    <scope>NUCLEOTIDE SEQUENCE [LARGE SCALE GENOMIC DNA]</scope>
    <source>
        <strain evidence="3">H4-8 / FGSC 9210</strain>
    </source>
</reference>
<dbReference type="GeneID" id="9590348"/>
<name>D8Q397_SCHCM</name>
<protein>
    <submittedName>
        <fullName evidence="2">Uncharacterized protein</fullName>
    </submittedName>
</protein>
<organism evidence="3">
    <name type="scientific">Schizophyllum commune (strain H4-8 / FGSC 9210)</name>
    <name type="common">Split gill fungus</name>
    <dbReference type="NCBI Taxonomy" id="578458"/>
    <lineage>
        <taxon>Eukaryota</taxon>
        <taxon>Fungi</taxon>
        <taxon>Dikarya</taxon>
        <taxon>Basidiomycota</taxon>
        <taxon>Agaricomycotina</taxon>
        <taxon>Agaricomycetes</taxon>
        <taxon>Agaricomycetidae</taxon>
        <taxon>Agaricales</taxon>
        <taxon>Schizophyllaceae</taxon>
        <taxon>Schizophyllum</taxon>
    </lineage>
</organism>